<accession>A0ABD0XVQ4</accession>
<dbReference type="GO" id="GO:0006260">
    <property type="term" value="P:DNA replication"/>
    <property type="evidence" value="ECO:0007669"/>
    <property type="project" value="UniProtKB-KW"/>
</dbReference>
<dbReference type="Pfam" id="PF09724">
    <property type="entry name" value="Dcc1"/>
    <property type="match status" value="1"/>
</dbReference>
<proteinExistence type="inferred from homology"/>
<organism evidence="4 5">
    <name type="scientific">Ranatra chinensis</name>
    <dbReference type="NCBI Taxonomy" id="642074"/>
    <lineage>
        <taxon>Eukaryota</taxon>
        <taxon>Metazoa</taxon>
        <taxon>Ecdysozoa</taxon>
        <taxon>Arthropoda</taxon>
        <taxon>Hexapoda</taxon>
        <taxon>Insecta</taxon>
        <taxon>Pterygota</taxon>
        <taxon>Neoptera</taxon>
        <taxon>Paraneoptera</taxon>
        <taxon>Hemiptera</taxon>
        <taxon>Heteroptera</taxon>
        <taxon>Panheteroptera</taxon>
        <taxon>Nepomorpha</taxon>
        <taxon>Nepidae</taxon>
        <taxon>Ranatrinae</taxon>
        <taxon>Ranatra</taxon>
    </lineage>
</organism>
<keyword evidence="5" id="KW-1185">Reference proteome</keyword>
<protein>
    <recommendedName>
        <fullName evidence="2">Sister chromatid cohesion protein DCC1</fullName>
    </recommendedName>
</protein>
<comment type="caution">
    <text evidence="4">The sequence shown here is derived from an EMBL/GenBank/DDBJ whole genome shotgun (WGS) entry which is preliminary data.</text>
</comment>
<evidence type="ECO:0000313" key="4">
    <source>
        <dbReference type="EMBL" id="KAL1115346.1"/>
    </source>
</evidence>
<evidence type="ECO:0000256" key="2">
    <source>
        <dbReference type="ARBA" id="ARBA00017682"/>
    </source>
</evidence>
<gene>
    <name evidence="4" type="ORF">AAG570_007376</name>
</gene>
<name>A0ABD0XVQ4_9HEMI</name>
<evidence type="ECO:0000256" key="1">
    <source>
        <dbReference type="ARBA" id="ARBA00007017"/>
    </source>
</evidence>
<dbReference type="EMBL" id="JBFDAA010000020">
    <property type="protein sequence ID" value="KAL1115346.1"/>
    <property type="molecule type" value="Genomic_DNA"/>
</dbReference>
<sequence length="223" mass="25971">MASKRRNMFYQNKKQETTEIGRWRILEFDYHWRALSYLLNLIDENSWSLDHVPIGETLTCLGELLPKDVLNHILDMYLESTGEFSDEGEELYSLARRKVSRFCGQVLLQAASLFNLDDFMNAWQQSVPQAITVDLSDLEGIALYDRDATPPVVWHCPESDLPEDVAERFDKLFDIRPKWTLQQISPYIRRLATGKQTVNALLTKFARCSNANSTKYYSSRHRK</sequence>
<dbReference type="InterPro" id="IPR019128">
    <property type="entry name" value="Dcc1"/>
</dbReference>
<dbReference type="PANTHER" id="PTHR13395:SF6">
    <property type="entry name" value="SISTER CHROMATID COHESION PROTEIN DCC1"/>
    <property type="match status" value="1"/>
</dbReference>
<evidence type="ECO:0000256" key="3">
    <source>
        <dbReference type="ARBA" id="ARBA00022705"/>
    </source>
</evidence>
<keyword evidence="3" id="KW-0235">DNA replication</keyword>
<evidence type="ECO:0000313" key="5">
    <source>
        <dbReference type="Proteomes" id="UP001558652"/>
    </source>
</evidence>
<dbReference type="AlphaFoldDB" id="A0ABD0XVQ4"/>
<dbReference type="Proteomes" id="UP001558652">
    <property type="component" value="Unassembled WGS sequence"/>
</dbReference>
<comment type="similarity">
    <text evidence="1">Belongs to the DCC1 family.</text>
</comment>
<dbReference type="PANTHER" id="PTHR13395">
    <property type="entry name" value="SISTER CHROMATID COHESION PROTEIN DCC1-RELATED"/>
    <property type="match status" value="1"/>
</dbReference>
<reference evidence="4 5" key="1">
    <citation type="submission" date="2024-07" db="EMBL/GenBank/DDBJ databases">
        <title>Chromosome-level genome assembly of the water stick insect Ranatra chinensis (Heteroptera: Nepidae).</title>
        <authorList>
            <person name="Liu X."/>
        </authorList>
    </citation>
    <scope>NUCLEOTIDE SEQUENCE [LARGE SCALE GENOMIC DNA]</scope>
    <source>
        <strain evidence="4">Cailab_2021Rc</strain>
        <tissue evidence="4">Muscle</tissue>
    </source>
</reference>